<proteinExistence type="predicted"/>
<dbReference type="Pfam" id="PF14223">
    <property type="entry name" value="Retrotran_gag_2"/>
    <property type="match status" value="1"/>
</dbReference>
<reference evidence="2 3" key="1">
    <citation type="submission" date="2019-11" db="EMBL/GenBank/DDBJ databases">
        <title>Whole genome sequence of Oryza granulata.</title>
        <authorList>
            <person name="Li W."/>
        </authorList>
    </citation>
    <scope>NUCLEOTIDE SEQUENCE [LARGE SCALE GENOMIC DNA]</scope>
    <source>
        <strain evidence="3">cv. Menghai</strain>
        <tissue evidence="2">Leaf</tissue>
    </source>
</reference>
<feature type="region of interest" description="Disordered" evidence="1">
    <location>
        <begin position="165"/>
        <end position="184"/>
    </location>
</feature>
<gene>
    <name evidence="2" type="ORF">E2562_013342</name>
</gene>
<comment type="caution">
    <text evidence="2">The sequence shown here is derived from an EMBL/GenBank/DDBJ whole genome shotgun (WGS) entry which is preliminary data.</text>
</comment>
<dbReference type="Proteomes" id="UP000479710">
    <property type="component" value="Unassembled WGS sequence"/>
</dbReference>
<sequence length="218" mass="23910">MGTATVVKPLDGAKGYLRWKESMLLRLHTAGVAYVLSDDPPPPPAAAGVKEDCEAAATARRKWARDDAVCRGHILAALSDRIFPDYVRHGTARAAWEAVARTYDVHAYRVARRMFYDLTFDDGAPLLEQIAHAEALNAAMRFTLSDGDLADTLCQILPQTWPCRPSRAREPAARPCTTSGTSPGSWRRIAFPEKIRSSMASECRGCGEPRHHGCNCMG</sequence>
<evidence type="ECO:0000256" key="1">
    <source>
        <dbReference type="SAM" id="MobiDB-lite"/>
    </source>
</evidence>
<protein>
    <recommendedName>
        <fullName evidence="4">Retrotransposon Copia-like N-terminal domain-containing protein</fullName>
    </recommendedName>
</protein>
<accession>A0A6G1CG26</accession>
<evidence type="ECO:0000313" key="2">
    <source>
        <dbReference type="EMBL" id="KAF0899106.1"/>
    </source>
</evidence>
<name>A0A6G1CG26_9ORYZ</name>
<dbReference type="AlphaFoldDB" id="A0A6G1CG26"/>
<dbReference type="OrthoDB" id="658619at2759"/>
<organism evidence="2 3">
    <name type="scientific">Oryza meyeriana var. granulata</name>
    <dbReference type="NCBI Taxonomy" id="110450"/>
    <lineage>
        <taxon>Eukaryota</taxon>
        <taxon>Viridiplantae</taxon>
        <taxon>Streptophyta</taxon>
        <taxon>Embryophyta</taxon>
        <taxon>Tracheophyta</taxon>
        <taxon>Spermatophyta</taxon>
        <taxon>Magnoliopsida</taxon>
        <taxon>Liliopsida</taxon>
        <taxon>Poales</taxon>
        <taxon>Poaceae</taxon>
        <taxon>BOP clade</taxon>
        <taxon>Oryzoideae</taxon>
        <taxon>Oryzeae</taxon>
        <taxon>Oryzinae</taxon>
        <taxon>Oryza</taxon>
        <taxon>Oryza meyeriana</taxon>
    </lineage>
</organism>
<dbReference type="PANTHER" id="PTHR47592:SF25">
    <property type="entry name" value="OS08G0421300 PROTEIN"/>
    <property type="match status" value="1"/>
</dbReference>
<evidence type="ECO:0008006" key="4">
    <source>
        <dbReference type="Google" id="ProtNLM"/>
    </source>
</evidence>
<dbReference type="EMBL" id="SPHZ02000009">
    <property type="protein sequence ID" value="KAF0899106.1"/>
    <property type="molecule type" value="Genomic_DNA"/>
</dbReference>
<keyword evidence="3" id="KW-1185">Reference proteome</keyword>
<evidence type="ECO:0000313" key="3">
    <source>
        <dbReference type="Proteomes" id="UP000479710"/>
    </source>
</evidence>
<dbReference type="PANTHER" id="PTHR47592">
    <property type="entry name" value="PBF68 PROTEIN"/>
    <property type="match status" value="1"/>
</dbReference>